<evidence type="ECO:0000313" key="1">
    <source>
        <dbReference type="EMBL" id="UVA77377.1"/>
    </source>
</evidence>
<gene>
    <name evidence="1" type="ORF">NTU39_14735</name>
</gene>
<dbReference type="Proteomes" id="UP001058980">
    <property type="component" value="Chromosome"/>
</dbReference>
<proteinExistence type="predicted"/>
<name>A0ABY5QA65_9BURK</name>
<organism evidence="1 2">
    <name type="scientific">Pandoraea commovens</name>
    <dbReference type="NCBI Taxonomy" id="2508289"/>
    <lineage>
        <taxon>Bacteria</taxon>
        <taxon>Pseudomonadati</taxon>
        <taxon>Pseudomonadota</taxon>
        <taxon>Betaproteobacteria</taxon>
        <taxon>Burkholderiales</taxon>
        <taxon>Burkholderiaceae</taxon>
        <taxon>Pandoraea</taxon>
    </lineage>
</organism>
<dbReference type="RefSeq" id="WP_257957939.1">
    <property type="nucleotide sequence ID" value="NZ_CP102780.1"/>
</dbReference>
<sequence>MNFRGHRVENNRRIDSRFVASVARKAPSRGRHGAVLPVAYLKSPSDNHRNPDSQKYRGEEWRAITNKNRDKMAAKVVKYSRDGVIYYEIRGALPDGTRYVDRVGFSERELGFRHLVAARIKLLRTEYVAACSKVREECAADVVTPRWVKQLIF</sequence>
<accession>A0ABY5QA65</accession>
<reference evidence="1" key="1">
    <citation type="submission" date="2022-08" db="EMBL/GenBank/DDBJ databases">
        <title>Multi-unit outbreak of Pandoraea commovens among non-cystic fibrosis intensive care patients from 2019 to 2021 in Berlin, Germany.</title>
        <authorList>
            <person name="Menzel P."/>
        </authorList>
    </citation>
    <scope>NUCLEOTIDE SEQUENCE</scope>
    <source>
        <strain evidence="1">LB-19-202-79</strain>
    </source>
</reference>
<evidence type="ECO:0000313" key="2">
    <source>
        <dbReference type="Proteomes" id="UP001058980"/>
    </source>
</evidence>
<protein>
    <submittedName>
        <fullName evidence="1">Uncharacterized protein</fullName>
    </submittedName>
</protein>
<dbReference type="EMBL" id="CP102780">
    <property type="protein sequence ID" value="UVA77377.1"/>
    <property type="molecule type" value="Genomic_DNA"/>
</dbReference>
<keyword evidence="2" id="KW-1185">Reference proteome</keyword>